<dbReference type="AlphaFoldDB" id="A0AAE1D0N6"/>
<proteinExistence type="predicted"/>
<dbReference type="EMBL" id="JAWDGP010005911">
    <property type="protein sequence ID" value="KAK3750050.1"/>
    <property type="molecule type" value="Genomic_DNA"/>
</dbReference>
<keyword evidence="2" id="KW-1185">Reference proteome</keyword>
<comment type="caution">
    <text evidence="1">The sequence shown here is derived from an EMBL/GenBank/DDBJ whole genome shotgun (WGS) entry which is preliminary data.</text>
</comment>
<evidence type="ECO:0000313" key="2">
    <source>
        <dbReference type="Proteomes" id="UP001283361"/>
    </source>
</evidence>
<protein>
    <submittedName>
        <fullName evidence="1">Uncharacterized protein</fullName>
    </submittedName>
</protein>
<dbReference type="Proteomes" id="UP001283361">
    <property type="component" value="Unassembled WGS sequence"/>
</dbReference>
<gene>
    <name evidence="1" type="ORF">RRG08_027373</name>
</gene>
<evidence type="ECO:0000313" key="1">
    <source>
        <dbReference type="EMBL" id="KAK3750050.1"/>
    </source>
</evidence>
<sequence length="123" mass="14140">MRIYPASSSYLHRKLVHTENISNANRPRPRQQSRSNCAANYTNRHACIAIFKLYKTRQQLAHCREPGLQQCLKPKLQHWAWSLDYSTVEPELQHSGVWTSAQCLKHGLQSSAWSLDYSTGPGF</sequence>
<name>A0AAE1D0N6_9GAST</name>
<reference evidence="1" key="1">
    <citation type="journal article" date="2023" name="G3 (Bethesda)">
        <title>A reference genome for the long-term kleptoplast-retaining sea slug Elysia crispata morphotype clarki.</title>
        <authorList>
            <person name="Eastman K.E."/>
            <person name="Pendleton A.L."/>
            <person name="Shaikh M.A."/>
            <person name="Suttiyut T."/>
            <person name="Ogas R."/>
            <person name="Tomko P."/>
            <person name="Gavelis G."/>
            <person name="Widhalm J.R."/>
            <person name="Wisecaver J.H."/>
        </authorList>
    </citation>
    <scope>NUCLEOTIDE SEQUENCE</scope>
    <source>
        <strain evidence="1">ECLA1</strain>
    </source>
</reference>
<accession>A0AAE1D0N6</accession>
<organism evidence="1 2">
    <name type="scientific">Elysia crispata</name>
    <name type="common">lettuce slug</name>
    <dbReference type="NCBI Taxonomy" id="231223"/>
    <lineage>
        <taxon>Eukaryota</taxon>
        <taxon>Metazoa</taxon>
        <taxon>Spiralia</taxon>
        <taxon>Lophotrochozoa</taxon>
        <taxon>Mollusca</taxon>
        <taxon>Gastropoda</taxon>
        <taxon>Heterobranchia</taxon>
        <taxon>Euthyneura</taxon>
        <taxon>Panpulmonata</taxon>
        <taxon>Sacoglossa</taxon>
        <taxon>Placobranchoidea</taxon>
        <taxon>Plakobranchidae</taxon>
        <taxon>Elysia</taxon>
    </lineage>
</organism>